<reference evidence="1" key="1">
    <citation type="submission" date="2023-08" db="EMBL/GenBank/DDBJ databases">
        <authorList>
            <person name="Alioto T."/>
            <person name="Alioto T."/>
            <person name="Gomez Garrido J."/>
        </authorList>
    </citation>
    <scope>NUCLEOTIDE SEQUENCE</scope>
</reference>
<protein>
    <submittedName>
        <fullName evidence="1">Uncharacterized protein</fullName>
    </submittedName>
</protein>
<accession>A0AA36FB42</accession>
<sequence length="94" mass="10919">MPDALTHVPMESAFCEEKSVLRYDPNLDYSDDLTIRNVHNEETIEVSPASRFLENFSKRLLNGLNVDFDQLLKLPIWSLPYNRPKKSVQNEVLL</sequence>
<gene>
    <name evidence="1" type="ORF">OCTVUL_1B002493</name>
</gene>
<dbReference type="EMBL" id="OX597825">
    <property type="protein sequence ID" value="CAI9731062.1"/>
    <property type="molecule type" value="Genomic_DNA"/>
</dbReference>
<organism evidence="1 2">
    <name type="scientific">Octopus vulgaris</name>
    <name type="common">Common octopus</name>
    <dbReference type="NCBI Taxonomy" id="6645"/>
    <lineage>
        <taxon>Eukaryota</taxon>
        <taxon>Metazoa</taxon>
        <taxon>Spiralia</taxon>
        <taxon>Lophotrochozoa</taxon>
        <taxon>Mollusca</taxon>
        <taxon>Cephalopoda</taxon>
        <taxon>Coleoidea</taxon>
        <taxon>Octopodiformes</taxon>
        <taxon>Octopoda</taxon>
        <taxon>Incirrata</taxon>
        <taxon>Octopodidae</taxon>
        <taxon>Octopus</taxon>
    </lineage>
</organism>
<evidence type="ECO:0000313" key="2">
    <source>
        <dbReference type="Proteomes" id="UP001162480"/>
    </source>
</evidence>
<dbReference type="Proteomes" id="UP001162480">
    <property type="component" value="Chromosome 12"/>
</dbReference>
<dbReference type="AlphaFoldDB" id="A0AA36FB42"/>
<keyword evidence="2" id="KW-1185">Reference proteome</keyword>
<proteinExistence type="predicted"/>
<name>A0AA36FB42_OCTVU</name>
<evidence type="ECO:0000313" key="1">
    <source>
        <dbReference type="EMBL" id="CAI9731062.1"/>
    </source>
</evidence>